<evidence type="ECO:0000313" key="2">
    <source>
        <dbReference type="EMBL" id="PAL26547.1"/>
    </source>
</evidence>
<dbReference type="EMBL" id="NDFP01000004">
    <property type="protein sequence ID" value="PAL26547.1"/>
    <property type="molecule type" value="Genomic_DNA"/>
</dbReference>
<dbReference type="OrthoDB" id="7281751at2"/>
<dbReference type="Proteomes" id="UP000216033">
    <property type="component" value="Unassembled WGS sequence"/>
</dbReference>
<feature type="region of interest" description="Disordered" evidence="1">
    <location>
        <begin position="62"/>
        <end position="81"/>
    </location>
</feature>
<evidence type="ECO:0000256" key="1">
    <source>
        <dbReference type="SAM" id="MobiDB-lite"/>
    </source>
</evidence>
<keyword evidence="3" id="KW-1185">Reference proteome</keyword>
<gene>
    <name evidence="2" type="ORF">B9K05_05995</name>
</gene>
<reference evidence="2 3" key="1">
    <citation type="submission" date="2017-04" db="EMBL/GenBank/DDBJ databases">
        <title>Kefir bacterial isolates.</title>
        <authorList>
            <person name="Kim Y."/>
            <person name="Blasche S."/>
            <person name="Patil K.R."/>
        </authorList>
    </citation>
    <scope>NUCLEOTIDE SEQUENCE [LARGE SCALE GENOMIC DNA]</scope>
    <source>
        <strain evidence="2 3">KR-2</strain>
    </source>
</reference>
<sequence>MLPASIPLRSLLAIIGLPVLACLLAVGIGASLPITTVLVGLAAACAAGIVAYAPTPQPVAAPVADKPVTPTATAPQPDPKLRHDIRGIISPAMLAAEQLSLMQDPTVQKAAETINDSLDRLTARLKQRPPL</sequence>
<accession>A0A270BNF9</accession>
<name>A0A270BNF9_9PROT</name>
<proteinExistence type="predicted"/>
<comment type="caution">
    <text evidence="2">The sequence shown here is derived from an EMBL/GenBank/DDBJ whole genome shotgun (WGS) entry which is preliminary data.</text>
</comment>
<evidence type="ECO:0000313" key="3">
    <source>
        <dbReference type="Proteomes" id="UP000216033"/>
    </source>
</evidence>
<dbReference type="AlphaFoldDB" id="A0A270BNF9"/>
<organism evidence="2 3">
    <name type="scientific">Acetobacter syzygii</name>
    <dbReference type="NCBI Taxonomy" id="146476"/>
    <lineage>
        <taxon>Bacteria</taxon>
        <taxon>Pseudomonadati</taxon>
        <taxon>Pseudomonadota</taxon>
        <taxon>Alphaproteobacteria</taxon>
        <taxon>Acetobacterales</taxon>
        <taxon>Acetobacteraceae</taxon>
        <taxon>Acetobacter</taxon>
    </lineage>
</organism>
<protein>
    <submittedName>
        <fullName evidence="2">Uncharacterized protein</fullName>
    </submittedName>
</protein>